<protein>
    <submittedName>
        <fullName evidence="1">Uncharacterized protein</fullName>
    </submittedName>
</protein>
<accession>A0A8S0ZHY7</accession>
<dbReference type="Proteomes" id="UP000494106">
    <property type="component" value="Unassembled WGS sequence"/>
</dbReference>
<evidence type="ECO:0000313" key="2">
    <source>
        <dbReference type="Proteomes" id="UP000494106"/>
    </source>
</evidence>
<dbReference type="EMBL" id="CADEBC010000476">
    <property type="protein sequence ID" value="CAB3232183.1"/>
    <property type="molecule type" value="Genomic_DNA"/>
</dbReference>
<proteinExistence type="predicted"/>
<reference evidence="1 2" key="1">
    <citation type="submission" date="2020-04" db="EMBL/GenBank/DDBJ databases">
        <authorList>
            <person name="Wallbank WR R."/>
            <person name="Pardo Diaz C."/>
            <person name="Kozak K."/>
            <person name="Martin S."/>
            <person name="Jiggins C."/>
            <person name="Moest M."/>
            <person name="Warren A I."/>
            <person name="Byers J.R.P. K."/>
            <person name="Montejo-Kovacevich G."/>
            <person name="Yen C E."/>
        </authorList>
    </citation>
    <scope>NUCLEOTIDE SEQUENCE [LARGE SCALE GENOMIC DNA]</scope>
</reference>
<evidence type="ECO:0000313" key="1">
    <source>
        <dbReference type="EMBL" id="CAB3232183.1"/>
    </source>
</evidence>
<name>A0A8S0ZHY7_ARCPL</name>
<dbReference type="AlphaFoldDB" id="A0A8S0ZHY7"/>
<organism evidence="1 2">
    <name type="scientific">Arctia plantaginis</name>
    <name type="common">Wood tiger moth</name>
    <name type="synonym">Phalaena plantaginis</name>
    <dbReference type="NCBI Taxonomy" id="874455"/>
    <lineage>
        <taxon>Eukaryota</taxon>
        <taxon>Metazoa</taxon>
        <taxon>Ecdysozoa</taxon>
        <taxon>Arthropoda</taxon>
        <taxon>Hexapoda</taxon>
        <taxon>Insecta</taxon>
        <taxon>Pterygota</taxon>
        <taxon>Neoptera</taxon>
        <taxon>Endopterygota</taxon>
        <taxon>Lepidoptera</taxon>
        <taxon>Glossata</taxon>
        <taxon>Ditrysia</taxon>
        <taxon>Noctuoidea</taxon>
        <taxon>Erebidae</taxon>
        <taxon>Arctiinae</taxon>
        <taxon>Arctia</taxon>
    </lineage>
</organism>
<sequence>MASDILIRRRRELVSDDVQYDQNICDEALFELDKVVQLLTGKSIKDFELPTPANTTNSDLTKCQIHKRNIVRSIETYKI</sequence>
<comment type="caution">
    <text evidence="1">The sequence shown here is derived from an EMBL/GenBank/DDBJ whole genome shotgun (WGS) entry which is preliminary data.</text>
</comment>
<dbReference type="OrthoDB" id="1728974at2759"/>
<gene>
    <name evidence="1" type="ORF">APLA_LOCUS4743</name>
</gene>
<keyword evidence="2" id="KW-1185">Reference proteome</keyword>